<dbReference type="PANTHER" id="PTHR33434">
    <property type="entry name" value="DEGV DOMAIN-CONTAINING PROTEIN DR_1986-RELATED"/>
    <property type="match status" value="1"/>
</dbReference>
<dbReference type="Pfam" id="PF02734">
    <property type="entry name" value="Dak2"/>
    <property type="match status" value="1"/>
</dbReference>
<sequence>MEDKGHVLLKLLSTYARILEAYRDRIDRLNVFPVPDGDTGTNMFFTIRSAVDVIDAQSGSEQSQSGSAGRFKEISKGALLGARGNSGVIMSQVVAAFCSVFGAHSDQPVTAKDVESALEEANTRSRGAVLRPVEGTILTVISDVAKRAKSLGENLDLGDFVRGLFDEAQASLERTPSLLAPLARANVVDSGGAGFVLFVAGLCRILSNGDFDWGTDRPFLFESRVPGPTRSKEDDFVAPSESHELGPRYEVMFILESHDENVMVNFREVWAGLGDSIVVVGQDGTYNCHIHTDDIGGSIEAGIAGGLLSRIRVTDLFEEIAEERWVVEAHGAGAPDPFSAETDVIPNTAVVVIANGDGIRRIFRSMGVHRIVQGGQSMNPSTEEILLAIEEVPGDNVIVLPNNTNVTPVAQIAAEISKKCVRVIPTRGVVEGLSALVEFDPMVSIDENFESMSECAKRVTVAEITQAVRDYSDESGLVHAGDFIGLSRQGLVAVSKSLEDTVVDTIGKLLEDDSEIVTIIEGEGSTSAITREITQWLNINFPEIEVELHHGAQPLYPYLIGIE</sequence>
<dbReference type="EMBL" id="JXYS01000109">
    <property type="protein sequence ID" value="KJF15946.1"/>
    <property type="molecule type" value="Genomic_DNA"/>
</dbReference>
<dbReference type="InterPro" id="IPR048394">
    <property type="entry name" value="FakA-like_M"/>
</dbReference>
<evidence type="ECO:0000313" key="3">
    <source>
        <dbReference type="Proteomes" id="UP000032360"/>
    </source>
</evidence>
<proteinExistence type="predicted"/>
<dbReference type="STRING" id="1280514.AXFE_31950"/>
<dbReference type="PANTHER" id="PTHR33434:SF4">
    <property type="entry name" value="PHOSPHATASE PROTEIN"/>
    <property type="match status" value="1"/>
</dbReference>
<comment type="caution">
    <text evidence="2">The sequence shown here is derived from an EMBL/GenBank/DDBJ whole genome shotgun (WGS) entry which is preliminary data.</text>
</comment>
<dbReference type="SMART" id="SM01121">
    <property type="entry name" value="Dak1_2"/>
    <property type="match status" value="1"/>
</dbReference>
<dbReference type="AlphaFoldDB" id="A0A0D8HFX2"/>
<reference evidence="2 3" key="1">
    <citation type="submission" date="2015-01" db="EMBL/GenBank/DDBJ databases">
        <title>Draft genome of the acidophilic iron oxidizer Acidithrix ferrooxidans strain Py-F3.</title>
        <authorList>
            <person name="Poehlein A."/>
            <person name="Eisen S."/>
            <person name="Schloemann M."/>
            <person name="Johnson B.D."/>
            <person name="Daniel R."/>
            <person name="Muehling M."/>
        </authorList>
    </citation>
    <scope>NUCLEOTIDE SEQUENCE [LARGE SCALE GENOMIC DNA]</scope>
    <source>
        <strain evidence="2 3">Py-F3</strain>
    </source>
</reference>
<dbReference type="InterPro" id="IPR036117">
    <property type="entry name" value="DhaL_dom_sf"/>
</dbReference>
<dbReference type="SUPFAM" id="SSF101473">
    <property type="entry name" value="DhaL-like"/>
    <property type="match status" value="1"/>
</dbReference>
<dbReference type="Proteomes" id="UP000032360">
    <property type="component" value="Unassembled WGS sequence"/>
</dbReference>
<dbReference type="InterPro" id="IPR033470">
    <property type="entry name" value="FakA-like_C"/>
</dbReference>
<dbReference type="InterPro" id="IPR004007">
    <property type="entry name" value="DhaL_dom"/>
</dbReference>
<dbReference type="InterPro" id="IPR050270">
    <property type="entry name" value="DegV_domain_contain"/>
</dbReference>
<name>A0A0D8HFX2_9ACTN</name>
<dbReference type="NCBIfam" id="TIGR03599">
    <property type="entry name" value="YloV"/>
    <property type="match status" value="1"/>
</dbReference>
<feature type="domain" description="DhaL" evidence="1">
    <location>
        <begin position="6"/>
        <end position="204"/>
    </location>
</feature>
<keyword evidence="3" id="KW-1185">Reference proteome</keyword>
<accession>A0A0D8HFX2</accession>
<dbReference type="OrthoDB" id="9760324at2"/>
<dbReference type="GO" id="GO:0004371">
    <property type="term" value="F:glycerone kinase activity"/>
    <property type="evidence" value="ECO:0007669"/>
    <property type="project" value="InterPro"/>
</dbReference>
<dbReference type="Gene3D" id="1.25.40.340">
    <property type="match status" value="1"/>
</dbReference>
<dbReference type="InterPro" id="IPR019986">
    <property type="entry name" value="YloV-like"/>
</dbReference>
<organism evidence="2 3">
    <name type="scientific">Acidithrix ferrooxidans</name>
    <dbReference type="NCBI Taxonomy" id="1280514"/>
    <lineage>
        <taxon>Bacteria</taxon>
        <taxon>Bacillati</taxon>
        <taxon>Actinomycetota</taxon>
        <taxon>Acidimicrobiia</taxon>
        <taxon>Acidimicrobiales</taxon>
        <taxon>Acidimicrobiaceae</taxon>
        <taxon>Acidithrix</taxon>
    </lineage>
</organism>
<gene>
    <name evidence="2" type="ORF">AXFE_31950</name>
</gene>
<dbReference type="Pfam" id="PF21645">
    <property type="entry name" value="FakA-like_M"/>
    <property type="match status" value="1"/>
</dbReference>
<dbReference type="PROSITE" id="PS51480">
    <property type="entry name" value="DHAL"/>
    <property type="match status" value="1"/>
</dbReference>
<protein>
    <submittedName>
        <fullName evidence="2">DAK2 domain protein</fullName>
    </submittedName>
</protein>
<evidence type="ECO:0000259" key="1">
    <source>
        <dbReference type="PROSITE" id="PS51480"/>
    </source>
</evidence>
<evidence type="ECO:0000313" key="2">
    <source>
        <dbReference type="EMBL" id="KJF15946.1"/>
    </source>
</evidence>
<dbReference type="SMART" id="SM01120">
    <property type="entry name" value="Dak2"/>
    <property type="match status" value="1"/>
</dbReference>
<dbReference type="PATRIC" id="fig|1280514.3.peg.4275"/>
<dbReference type="Pfam" id="PF13684">
    <property type="entry name" value="FakA-like_C"/>
    <property type="match status" value="1"/>
</dbReference>
<dbReference type="RefSeq" id="WP_052606863.1">
    <property type="nucleotide sequence ID" value="NZ_JXYS01000109.1"/>
</dbReference>
<dbReference type="GO" id="GO:0006071">
    <property type="term" value="P:glycerol metabolic process"/>
    <property type="evidence" value="ECO:0007669"/>
    <property type="project" value="InterPro"/>
</dbReference>